<dbReference type="Pfam" id="PF00984">
    <property type="entry name" value="UDPG_MGDP_dh"/>
    <property type="match status" value="1"/>
</dbReference>
<feature type="domain" description="UDP-glucose/GDP-mannose dehydrogenase dimerisation" evidence="2">
    <location>
        <begin position="167"/>
        <end position="267"/>
    </location>
</feature>
<dbReference type="Gene3D" id="1.10.1040.10">
    <property type="entry name" value="N-(1-d-carboxylethyl)-l-norvaline Dehydrogenase, domain 2"/>
    <property type="match status" value="1"/>
</dbReference>
<dbReference type="GO" id="GO:0016616">
    <property type="term" value="F:oxidoreductase activity, acting on the CH-OH group of donors, NAD or NADP as acceptor"/>
    <property type="evidence" value="ECO:0007669"/>
    <property type="project" value="InterPro"/>
</dbReference>
<evidence type="ECO:0000313" key="4">
    <source>
        <dbReference type="EMBL" id="KKU56746.1"/>
    </source>
</evidence>
<dbReference type="InterPro" id="IPR008927">
    <property type="entry name" value="6-PGluconate_DH-like_C_sf"/>
</dbReference>
<dbReference type="PANTHER" id="PTHR43750:SF3">
    <property type="entry name" value="UDP-GLUCOSE 6-DEHYDROGENASE TUAD"/>
    <property type="match status" value="1"/>
</dbReference>
<gene>
    <name evidence="4" type="ORF">UX78_C0003G0022</name>
</gene>
<dbReference type="Proteomes" id="UP000034607">
    <property type="component" value="Unassembled WGS sequence"/>
</dbReference>
<dbReference type="SUPFAM" id="SSF51735">
    <property type="entry name" value="NAD(P)-binding Rossmann-fold domains"/>
    <property type="match status" value="1"/>
</dbReference>
<evidence type="ECO:0000256" key="1">
    <source>
        <dbReference type="ARBA" id="ARBA00006601"/>
    </source>
</evidence>
<dbReference type="SUPFAM" id="SSF48179">
    <property type="entry name" value="6-phosphogluconate dehydrogenase C-terminal domain-like"/>
    <property type="match status" value="1"/>
</dbReference>
<dbReference type="AlphaFoldDB" id="A0A0G1RHX1"/>
<sequence>MYYIKVSYRYYQSIGVIGHLGMVGGTVFRYFSKSEYPVTGYDVMEKKNKAKAFGSELVFVCVPTPYLWNKHKYDDVAVDAVLGQIPDNKTVVIKSTVRIGTTDKLQEKYPKIKILFSPEFLSEATCDQDFANPDRQFVGYTSRSYSEATKVLNTLPESPYSAIIPAKEAELLKYINNLHGVWEVLESNHYFEVCRSEGLDYERVIRGAMASKWVGPVMGRHYRIIWHRGVRGVKGKCFPKDLAAWLDYCRSQKIPAELFQAARKMNRRILAEQKLTEAKAEEK</sequence>
<dbReference type="GO" id="GO:0051287">
    <property type="term" value="F:NAD binding"/>
    <property type="evidence" value="ECO:0007669"/>
    <property type="project" value="InterPro"/>
</dbReference>
<dbReference type="InterPro" id="IPR036291">
    <property type="entry name" value="NAD(P)-bd_dom_sf"/>
</dbReference>
<evidence type="ECO:0000313" key="5">
    <source>
        <dbReference type="Proteomes" id="UP000034607"/>
    </source>
</evidence>
<proteinExistence type="inferred from homology"/>
<comment type="caution">
    <text evidence="4">The sequence shown here is derived from an EMBL/GenBank/DDBJ whole genome shotgun (WGS) entry which is preliminary data.</text>
</comment>
<reference evidence="4 5" key="1">
    <citation type="journal article" date="2015" name="Nature">
        <title>rRNA introns, odd ribosomes, and small enigmatic genomes across a large radiation of phyla.</title>
        <authorList>
            <person name="Brown C.T."/>
            <person name="Hug L.A."/>
            <person name="Thomas B.C."/>
            <person name="Sharon I."/>
            <person name="Castelle C.J."/>
            <person name="Singh A."/>
            <person name="Wilkins M.J."/>
            <person name="Williams K.H."/>
            <person name="Banfield J.F."/>
        </authorList>
    </citation>
    <scope>NUCLEOTIDE SEQUENCE [LARGE SCALE GENOMIC DNA]</scope>
</reference>
<name>A0A0G1RHX1_9BACT</name>
<evidence type="ECO:0000259" key="2">
    <source>
        <dbReference type="Pfam" id="PF00984"/>
    </source>
</evidence>
<feature type="domain" description="UDP-glucose/GDP-mannose dehydrogenase N-terminal" evidence="3">
    <location>
        <begin position="50"/>
        <end position="147"/>
    </location>
</feature>
<dbReference type="Pfam" id="PF03721">
    <property type="entry name" value="UDPG_MGDP_dh_N"/>
    <property type="match status" value="1"/>
</dbReference>
<dbReference type="InterPro" id="IPR013328">
    <property type="entry name" value="6PGD_dom2"/>
</dbReference>
<evidence type="ECO:0000259" key="3">
    <source>
        <dbReference type="Pfam" id="PF03721"/>
    </source>
</evidence>
<protein>
    <submittedName>
        <fullName evidence="4">UDP-glucose/GDP-mannose dehydrogenase dimerization</fullName>
    </submittedName>
</protein>
<dbReference type="PANTHER" id="PTHR43750">
    <property type="entry name" value="UDP-GLUCOSE 6-DEHYDROGENASE TUAD"/>
    <property type="match status" value="1"/>
</dbReference>
<accession>A0A0G1RHX1</accession>
<dbReference type="Gene3D" id="3.40.50.720">
    <property type="entry name" value="NAD(P)-binding Rossmann-like Domain"/>
    <property type="match status" value="1"/>
</dbReference>
<dbReference type="InterPro" id="IPR014026">
    <property type="entry name" value="UDP-Glc/GDP-Man_DH_dimer"/>
</dbReference>
<comment type="similarity">
    <text evidence="1">Belongs to the UDP-glucose/GDP-mannose dehydrogenase family.</text>
</comment>
<dbReference type="EMBL" id="LCNM01000003">
    <property type="protein sequence ID" value="KKU56746.1"/>
    <property type="molecule type" value="Genomic_DNA"/>
</dbReference>
<organism evidence="4 5">
    <name type="scientific">Candidatus Amesbacteria bacterium GW2011_GWA2_47_11</name>
    <dbReference type="NCBI Taxonomy" id="1618357"/>
    <lineage>
        <taxon>Bacteria</taxon>
        <taxon>Candidatus Amesiibacteriota</taxon>
    </lineage>
</organism>
<dbReference type="InterPro" id="IPR001732">
    <property type="entry name" value="UDP-Glc/GDP-Man_DH_N"/>
</dbReference>